<feature type="domain" description="DUF4123" evidence="1">
    <location>
        <begin position="39"/>
        <end position="153"/>
    </location>
</feature>
<keyword evidence="3" id="KW-1185">Reference proteome</keyword>
<accession>A0ABT5KY39</accession>
<evidence type="ECO:0000313" key="3">
    <source>
        <dbReference type="Proteomes" id="UP001219862"/>
    </source>
</evidence>
<sequence>MNSSHNYYAQDPLSQGFCTQVLVAYQALSAEQPGLHLLALINGAAMPDCMPWLQAHGYVCQGVLDESPYRKAAAVGPILVPLSPTLESLTPLAERFNADPSLSFMASSTPLAALCAHLASAMVVAMAGEPNDLYLLSVADTRCLPRLLPLLNAPDGPGWAPGESWSWFPDRSGRCVQHHNPARAAGTVPAPHSAPTRLLSPAQWQPLVDDGDADAMLAQIHHQRPELLTGYSGARLYEEMKQQITAARAQADSAWSQLFTHCVNHLEALRLSGL</sequence>
<organism evidence="2 3">
    <name type="scientific">Roseateles koreensis</name>
    <dbReference type="NCBI Taxonomy" id="2987526"/>
    <lineage>
        <taxon>Bacteria</taxon>
        <taxon>Pseudomonadati</taxon>
        <taxon>Pseudomonadota</taxon>
        <taxon>Betaproteobacteria</taxon>
        <taxon>Burkholderiales</taxon>
        <taxon>Sphaerotilaceae</taxon>
        <taxon>Roseateles</taxon>
    </lineage>
</organism>
<dbReference type="RefSeq" id="WP_273598435.1">
    <property type="nucleotide sequence ID" value="NZ_JAQQXS010000030.1"/>
</dbReference>
<name>A0ABT5KY39_9BURK</name>
<gene>
    <name evidence="2" type="ORF">PRZ01_19090</name>
</gene>
<evidence type="ECO:0000259" key="1">
    <source>
        <dbReference type="Pfam" id="PF13503"/>
    </source>
</evidence>
<dbReference type="Proteomes" id="UP001219862">
    <property type="component" value="Unassembled WGS sequence"/>
</dbReference>
<comment type="caution">
    <text evidence="2">The sequence shown here is derived from an EMBL/GenBank/DDBJ whole genome shotgun (WGS) entry which is preliminary data.</text>
</comment>
<dbReference type="InterPro" id="IPR025391">
    <property type="entry name" value="DUF4123"/>
</dbReference>
<protein>
    <submittedName>
        <fullName evidence="2">DUF4123 domain-containing protein</fullName>
    </submittedName>
</protein>
<proteinExistence type="predicted"/>
<dbReference type="Pfam" id="PF13503">
    <property type="entry name" value="DUF4123"/>
    <property type="match status" value="1"/>
</dbReference>
<dbReference type="EMBL" id="JAQQXS010000030">
    <property type="protein sequence ID" value="MDC8787295.1"/>
    <property type="molecule type" value="Genomic_DNA"/>
</dbReference>
<reference evidence="2 3" key="1">
    <citation type="submission" date="2022-10" db="EMBL/GenBank/DDBJ databases">
        <title>paucibacter sp. hw8 Genome sequencing.</title>
        <authorList>
            <person name="Park S."/>
        </authorList>
    </citation>
    <scope>NUCLEOTIDE SEQUENCE [LARGE SCALE GENOMIC DNA]</scope>
    <source>
        <strain evidence="3">hw8</strain>
    </source>
</reference>
<evidence type="ECO:0000313" key="2">
    <source>
        <dbReference type="EMBL" id="MDC8787295.1"/>
    </source>
</evidence>